<dbReference type="RefSeq" id="WP_187572526.1">
    <property type="nucleotide sequence ID" value="NZ_CP060731.1"/>
</dbReference>
<evidence type="ECO:0000313" key="1">
    <source>
        <dbReference type="EMBL" id="QNN76794.1"/>
    </source>
</evidence>
<dbReference type="AlphaFoldDB" id="A0A7G9T9L9"/>
<dbReference type="EMBL" id="CP060731">
    <property type="protein sequence ID" value="QNN76794.1"/>
    <property type="molecule type" value="Genomic_DNA"/>
</dbReference>
<protein>
    <submittedName>
        <fullName evidence="1">Uncharacterized protein</fullName>
    </submittedName>
</protein>
<dbReference type="Proteomes" id="UP000515838">
    <property type="component" value="Chromosome"/>
</dbReference>
<name>A0A7G9T9L9_PSEMX</name>
<accession>A0A7G9T9L9</accession>
<organism evidence="1 2">
    <name type="scientific">Pseudoxanthomonas mexicana</name>
    <dbReference type="NCBI Taxonomy" id="128785"/>
    <lineage>
        <taxon>Bacteria</taxon>
        <taxon>Pseudomonadati</taxon>
        <taxon>Pseudomonadota</taxon>
        <taxon>Gammaproteobacteria</taxon>
        <taxon>Lysobacterales</taxon>
        <taxon>Lysobacteraceae</taxon>
        <taxon>Pseudoxanthomonas</taxon>
    </lineage>
</organism>
<sequence>MTLVIAGMKDNETAFFCADSTISSNGRTLLGGFRKIYSIPVIAWQPYFIGETFKDYLQEHTSTQCVITFSGNTLTAQHLLNSITSHLSKLRLSWCSTKASYVILRHCDARNELFKDGHLWDESMFLESDFQGLLTCDLIFDIILYSVNEAISSARKYKLDQDGYNSLTTAFIAAAYDPARRQAKLARFDMKSEISEDGYLNPVFELTHLSNQDVSQIGDSHLIGEQDEIRRISERDGVSIDHASFKHLLEKIDSSLDEGRRSVDYPAVMKHFKSGELSVVRHVKSR</sequence>
<reference evidence="1 2" key="1">
    <citation type="submission" date="2020-08" db="EMBL/GenBank/DDBJ databases">
        <title>Streptomycin Non-resistant strain, P. mexicana.</title>
        <authorList>
            <person name="Ganesh-Kumar S."/>
            <person name="Zhe T."/>
            <person name="Yu Z."/>
            <person name="Min Y."/>
        </authorList>
    </citation>
    <scope>NUCLEOTIDE SEQUENCE [LARGE SCALE GENOMIC DNA]</scope>
    <source>
        <strain evidence="1 2">GTZY2</strain>
    </source>
</reference>
<evidence type="ECO:0000313" key="2">
    <source>
        <dbReference type="Proteomes" id="UP000515838"/>
    </source>
</evidence>
<proteinExistence type="predicted"/>
<dbReference type="GeneID" id="81471834"/>
<gene>
    <name evidence="1" type="ORF">IAE60_12685</name>
</gene>